<dbReference type="GO" id="GO:0003723">
    <property type="term" value="F:RNA binding"/>
    <property type="evidence" value="ECO:0007669"/>
    <property type="project" value="UniProtKB-KW"/>
</dbReference>
<dbReference type="STRING" id="1246581.A0A2H9TPC2"/>
<proteinExistence type="predicted"/>
<dbReference type="SMART" id="SM00363">
    <property type="entry name" value="S4"/>
    <property type="match status" value="1"/>
</dbReference>
<keyword evidence="1" id="KW-0694">RNA-binding</keyword>
<dbReference type="OrthoDB" id="3356781at2759"/>
<evidence type="ECO:0000259" key="2">
    <source>
        <dbReference type="SMART" id="SM00363"/>
    </source>
</evidence>
<dbReference type="PROSITE" id="PS50889">
    <property type="entry name" value="S4"/>
    <property type="match status" value="1"/>
</dbReference>
<dbReference type="EMBL" id="MTSL01000050">
    <property type="protein sequence ID" value="PJF19603.1"/>
    <property type="molecule type" value="Genomic_DNA"/>
</dbReference>
<dbReference type="SUPFAM" id="SSF55174">
    <property type="entry name" value="Alpha-L RNA-binding motif"/>
    <property type="match status" value="1"/>
</dbReference>
<sequence>MYLTLSNMERRVDNILFRSLFATSVFQARRMASSGQVLVNGERIWRPGHTVQDGDIVQIFPQAAPGVYRIVNHPMIRLWSFVPTYLEVNYANLSAVFLRSPKLEEIPSPYPRYMVDNMAAFY</sequence>
<dbReference type="CDD" id="cd00165">
    <property type="entry name" value="S4"/>
    <property type="match status" value="1"/>
</dbReference>
<dbReference type="Proteomes" id="UP000240830">
    <property type="component" value="Unassembled WGS sequence"/>
</dbReference>
<dbReference type="Gene3D" id="3.10.290.10">
    <property type="entry name" value="RNA-binding S4 domain"/>
    <property type="match status" value="1"/>
</dbReference>
<gene>
    <name evidence="3" type="ORF">PSACC_00544</name>
</gene>
<evidence type="ECO:0000313" key="4">
    <source>
        <dbReference type="Proteomes" id="UP000240830"/>
    </source>
</evidence>
<name>A0A2H9TPC2_9FUNG</name>
<dbReference type="InterPro" id="IPR002942">
    <property type="entry name" value="S4_RNA-bd"/>
</dbReference>
<keyword evidence="4" id="KW-1185">Reference proteome</keyword>
<dbReference type="InterPro" id="IPR036986">
    <property type="entry name" value="S4_RNA-bd_sf"/>
</dbReference>
<dbReference type="AlphaFoldDB" id="A0A2H9TPC2"/>
<protein>
    <recommendedName>
        <fullName evidence="2">RNA-binding S4 domain-containing protein</fullName>
    </recommendedName>
</protein>
<comment type="caution">
    <text evidence="3">The sequence shown here is derived from an EMBL/GenBank/DDBJ whole genome shotgun (WGS) entry which is preliminary data.</text>
</comment>
<organism evidence="3 4">
    <name type="scientific">Paramicrosporidium saccamoebae</name>
    <dbReference type="NCBI Taxonomy" id="1246581"/>
    <lineage>
        <taxon>Eukaryota</taxon>
        <taxon>Fungi</taxon>
        <taxon>Fungi incertae sedis</taxon>
        <taxon>Cryptomycota</taxon>
        <taxon>Cryptomycota incertae sedis</taxon>
        <taxon>Paramicrosporidium</taxon>
    </lineage>
</organism>
<feature type="non-terminal residue" evidence="3">
    <location>
        <position position="122"/>
    </location>
</feature>
<evidence type="ECO:0000256" key="1">
    <source>
        <dbReference type="PROSITE-ProRule" id="PRU00182"/>
    </source>
</evidence>
<evidence type="ECO:0000313" key="3">
    <source>
        <dbReference type="EMBL" id="PJF19603.1"/>
    </source>
</evidence>
<reference evidence="3 4" key="1">
    <citation type="submission" date="2016-10" db="EMBL/GenBank/DDBJ databases">
        <title>The genome of Paramicrosporidium saccamoebae is the missing link in understanding Cryptomycota and Microsporidia evolution.</title>
        <authorList>
            <person name="Quandt C.A."/>
            <person name="Beaudet D."/>
            <person name="Corsaro D."/>
            <person name="Michel R."/>
            <person name="Corradi N."/>
            <person name="James T."/>
        </authorList>
    </citation>
    <scope>NUCLEOTIDE SEQUENCE [LARGE SCALE GENOMIC DNA]</scope>
    <source>
        <strain evidence="3 4">KSL3</strain>
    </source>
</reference>
<accession>A0A2H9TPC2</accession>
<dbReference type="Pfam" id="PF01479">
    <property type="entry name" value="S4"/>
    <property type="match status" value="1"/>
</dbReference>
<feature type="domain" description="RNA-binding S4" evidence="2">
    <location>
        <begin position="10"/>
        <end position="76"/>
    </location>
</feature>